<evidence type="ECO:0000313" key="12">
    <source>
        <dbReference type="Proteomes" id="UP000563151"/>
    </source>
</evidence>
<evidence type="ECO:0000256" key="8">
    <source>
        <dbReference type="PIRNR" id="PIRNR006351"/>
    </source>
</evidence>
<feature type="transmembrane region" description="Helical" evidence="9">
    <location>
        <begin position="104"/>
        <end position="122"/>
    </location>
</feature>
<reference evidence="11 12" key="1">
    <citation type="submission" date="2020-04" db="EMBL/GenBank/DDBJ databases">
        <title>Genomic insights into acetone-butanol-ethanol (ABE) fermentation by sequencing solventogenic clostridia strains.</title>
        <authorList>
            <person name="Brown S."/>
        </authorList>
    </citation>
    <scope>NUCLEOTIDE SEQUENCE [LARGE SCALE GENOMIC DNA]</scope>
    <source>
        <strain evidence="11 12">DJ011</strain>
    </source>
</reference>
<dbReference type="NCBIfam" id="TIGR00410">
    <property type="entry name" value="lacE"/>
    <property type="match status" value="1"/>
</dbReference>
<comment type="subcellular location">
    <subcellularLocation>
        <location evidence="1">Cell membrane</location>
        <topology evidence="1">Multi-pass membrane protein</topology>
    </subcellularLocation>
</comment>
<evidence type="ECO:0000256" key="3">
    <source>
        <dbReference type="ARBA" id="ARBA00022475"/>
    </source>
</evidence>
<dbReference type="InterPro" id="IPR003352">
    <property type="entry name" value="PTS_EIIC"/>
</dbReference>
<comment type="function">
    <text evidence="8">The phosphoenolpyruvate-dependent sugar phosphotransferase system (PTS), a major carbohydrate active -transport system, catalyzes the phosphorylation of incoming sugar substrates concomitant with their translocation across the cell membrane.</text>
</comment>
<dbReference type="InterPro" id="IPR051088">
    <property type="entry name" value="PTS_Sugar-EIIC/EIIB"/>
</dbReference>
<dbReference type="PROSITE" id="PS51105">
    <property type="entry name" value="PTS_EIIC_TYPE_3"/>
    <property type="match status" value="1"/>
</dbReference>
<keyword evidence="7 8" id="KW-0472">Membrane</keyword>
<evidence type="ECO:0000256" key="7">
    <source>
        <dbReference type="ARBA" id="ARBA00023136"/>
    </source>
</evidence>
<dbReference type="Proteomes" id="UP000563151">
    <property type="component" value="Unassembled WGS sequence"/>
</dbReference>
<name>A0A923E6R1_CLOTT</name>
<dbReference type="PANTHER" id="PTHR33989">
    <property type="match status" value="1"/>
</dbReference>
<feature type="transmembrane region" description="Helical" evidence="9">
    <location>
        <begin position="343"/>
        <end position="362"/>
    </location>
</feature>
<gene>
    <name evidence="11" type="ORF">HGG79_07130</name>
</gene>
<keyword evidence="2 8" id="KW-0813">Transport</keyword>
<dbReference type="InterPro" id="IPR004501">
    <property type="entry name" value="PTS_EIIC_3"/>
</dbReference>
<keyword evidence="3 8" id="KW-1003">Cell membrane</keyword>
<keyword evidence="4 8" id="KW-0762">Sugar transport</keyword>
<dbReference type="GO" id="GO:0005886">
    <property type="term" value="C:plasma membrane"/>
    <property type="evidence" value="ECO:0007669"/>
    <property type="project" value="UniProtKB-SubCell"/>
</dbReference>
<feature type="domain" description="PTS EIIC type-3" evidence="10">
    <location>
        <begin position="8"/>
        <end position="411"/>
    </location>
</feature>
<evidence type="ECO:0000259" key="10">
    <source>
        <dbReference type="PROSITE" id="PS51105"/>
    </source>
</evidence>
<feature type="transmembrane region" description="Helical" evidence="9">
    <location>
        <begin position="382"/>
        <end position="411"/>
    </location>
</feature>
<keyword evidence="5 9" id="KW-0812">Transmembrane</keyword>
<evidence type="ECO:0000256" key="5">
    <source>
        <dbReference type="ARBA" id="ARBA00022692"/>
    </source>
</evidence>
<evidence type="ECO:0000256" key="2">
    <source>
        <dbReference type="ARBA" id="ARBA00022448"/>
    </source>
</evidence>
<evidence type="ECO:0000313" key="11">
    <source>
        <dbReference type="EMBL" id="MBC2397547.1"/>
    </source>
</evidence>
<dbReference type="RefSeq" id="WP_035148862.1">
    <property type="nucleotide sequence ID" value="NZ_JAAZWO010000006.1"/>
</dbReference>
<dbReference type="Pfam" id="PF02378">
    <property type="entry name" value="PTS_EIIC"/>
    <property type="match status" value="1"/>
</dbReference>
<dbReference type="EMBL" id="JAAZWO010000006">
    <property type="protein sequence ID" value="MBC2397547.1"/>
    <property type="molecule type" value="Genomic_DNA"/>
</dbReference>
<feature type="transmembrane region" description="Helical" evidence="9">
    <location>
        <begin position="287"/>
        <end position="306"/>
    </location>
</feature>
<feature type="transmembrane region" description="Helical" evidence="9">
    <location>
        <begin position="129"/>
        <end position="156"/>
    </location>
</feature>
<evidence type="ECO:0000256" key="1">
    <source>
        <dbReference type="ARBA" id="ARBA00004651"/>
    </source>
</evidence>
<sequence>MKKIIEFLEKHFVPVAGRIGSQRHLVAVRDGFCSIMPLVIAGSLAVLINAFPAKGYQKLMAGIFGGESWKSLGGNIWNGTFALMSLLIVFSIAYNLAKSYDSDALQSGLVAFACLGMLFAPSKDGNLPFAFLGTSGLFVAIFVAIVSTEIFVRLAANPKLVIKMPDGVPPAVSKSFAALLPGMIVLVIFSLFRCLLVTIGVTDLHQLIFDVIQKPLMGLADSFGSAIIVVFLVHLLWFFGLHGTNIMEPIMQSIYVPLIKENIEAFQAGKVGEQIPHIVTKSFFDAFVYQGGAGTCLCLLTAIYIVSKRKQMRTIANLGIVPSWFNINEPVLFGLPIVLNPMLLIPFILIPLVLTVISYFAIYTGLVPRTIALLPWTTPPIMGGFVATGSIRGALLCIFNLIVGIAMYIPFIIASEKIEKQYEVGANQNISQN</sequence>
<evidence type="ECO:0000256" key="9">
    <source>
        <dbReference type="SAM" id="Phobius"/>
    </source>
</evidence>
<proteinExistence type="predicted"/>
<dbReference type="GO" id="GO:0008982">
    <property type="term" value="F:protein-N(PI)-phosphohistidine-sugar phosphotransferase activity"/>
    <property type="evidence" value="ECO:0007669"/>
    <property type="project" value="UniProtKB-UniRule"/>
</dbReference>
<feature type="transmembrane region" description="Helical" evidence="9">
    <location>
        <begin position="216"/>
        <end position="239"/>
    </location>
</feature>
<feature type="transmembrane region" description="Helical" evidence="9">
    <location>
        <begin position="176"/>
        <end position="196"/>
    </location>
</feature>
<dbReference type="GO" id="GO:1902815">
    <property type="term" value="P:N,N'-diacetylchitobiose import"/>
    <property type="evidence" value="ECO:0007669"/>
    <property type="project" value="TreeGrafter"/>
</dbReference>
<dbReference type="InterPro" id="IPR004796">
    <property type="entry name" value="PTS_IIC_cello"/>
</dbReference>
<dbReference type="PIRSF" id="PIRSF006351">
    <property type="entry name" value="PTS_EIIC-Cellobiose"/>
    <property type="match status" value="1"/>
</dbReference>
<evidence type="ECO:0000256" key="4">
    <source>
        <dbReference type="ARBA" id="ARBA00022597"/>
    </source>
</evidence>
<feature type="transmembrane region" description="Helical" evidence="9">
    <location>
        <begin position="72"/>
        <end position="92"/>
    </location>
</feature>
<dbReference type="AlphaFoldDB" id="A0A923E6R1"/>
<feature type="transmembrane region" description="Helical" evidence="9">
    <location>
        <begin position="34"/>
        <end position="51"/>
    </location>
</feature>
<keyword evidence="12" id="KW-1185">Reference proteome</keyword>
<organism evidence="11 12">
    <name type="scientific">Clostridium tetanomorphum</name>
    <dbReference type="NCBI Taxonomy" id="1553"/>
    <lineage>
        <taxon>Bacteria</taxon>
        <taxon>Bacillati</taxon>
        <taxon>Bacillota</taxon>
        <taxon>Clostridia</taxon>
        <taxon>Eubacteriales</taxon>
        <taxon>Clostridiaceae</taxon>
        <taxon>Clostridium</taxon>
    </lineage>
</organism>
<accession>A0A923E6R1</accession>
<keyword evidence="6 9" id="KW-1133">Transmembrane helix</keyword>
<evidence type="ECO:0000256" key="6">
    <source>
        <dbReference type="ARBA" id="ARBA00022989"/>
    </source>
</evidence>
<dbReference type="GO" id="GO:0009401">
    <property type="term" value="P:phosphoenolpyruvate-dependent sugar phosphotransferase system"/>
    <property type="evidence" value="ECO:0007669"/>
    <property type="project" value="InterPro"/>
</dbReference>
<protein>
    <recommendedName>
        <fullName evidence="8">Permease IIC component</fullName>
    </recommendedName>
</protein>
<comment type="caution">
    <text evidence="11">The sequence shown here is derived from an EMBL/GenBank/DDBJ whole genome shotgun (WGS) entry which is preliminary data.</text>
</comment>
<dbReference type="PANTHER" id="PTHR33989:SF4">
    <property type="entry name" value="PTS SYSTEM N,N'-DIACETYLCHITOBIOSE-SPECIFIC EIIC COMPONENT"/>
    <property type="match status" value="1"/>
</dbReference>